<keyword evidence="8" id="KW-0902">Two-component regulatory system</keyword>
<evidence type="ECO:0000256" key="6">
    <source>
        <dbReference type="ARBA" id="ARBA00022777"/>
    </source>
</evidence>
<dbReference type="GO" id="GO:0046983">
    <property type="term" value="F:protein dimerization activity"/>
    <property type="evidence" value="ECO:0007669"/>
    <property type="project" value="InterPro"/>
</dbReference>
<keyword evidence="5" id="KW-0547">Nucleotide-binding</keyword>
<evidence type="ECO:0000313" key="11">
    <source>
        <dbReference type="EMBL" id="QBI18853.1"/>
    </source>
</evidence>
<dbReference type="RefSeq" id="WP_131153850.1">
    <property type="nucleotide sequence ID" value="NZ_CP036402.1"/>
</dbReference>
<name>A0A411YC74_9ACTN</name>
<dbReference type="InterPro" id="IPR003594">
    <property type="entry name" value="HATPase_dom"/>
</dbReference>
<feature type="transmembrane region" description="Helical" evidence="9">
    <location>
        <begin position="64"/>
        <end position="84"/>
    </location>
</feature>
<dbReference type="SMART" id="SM00387">
    <property type="entry name" value="HATPase_c"/>
    <property type="match status" value="1"/>
</dbReference>
<evidence type="ECO:0000256" key="1">
    <source>
        <dbReference type="ARBA" id="ARBA00000085"/>
    </source>
</evidence>
<dbReference type="SUPFAM" id="SSF55874">
    <property type="entry name" value="ATPase domain of HSP90 chaperone/DNA topoisomerase II/histidine kinase"/>
    <property type="match status" value="1"/>
</dbReference>
<dbReference type="KEGG" id="erz:ER308_04380"/>
<comment type="catalytic activity">
    <reaction evidence="1">
        <text>ATP + protein L-histidine = ADP + protein N-phospho-L-histidine.</text>
        <dbReference type="EC" id="2.7.13.3"/>
    </reaction>
</comment>
<dbReference type="AlphaFoldDB" id="A0A411YC74"/>
<keyword evidence="9" id="KW-0812">Transmembrane</keyword>
<dbReference type="Gene3D" id="3.30.565.10">
    <property type="entry name" value="Histidine kinase-like ATPase, C-terminal domain"/>
    <property type="match status" value="1"/>
</dbReference>
<keyword evidence="3" id="KW-0597">Phosphoprotein</keyword>
<evidence type="ECO:0000256" key="3">
    <source>
        <dbReference type="ARBA" id="ARBA00022553"/>
    </source>
</evidence>
<keyword evidence="9" id="KW-1133">Transmembrane helix</keyword>
<evidence type="ECO:0000256" key="7">
    <source>
        <dbReference type="ARBA" id="ARBA00022840"/>
    </source>
</evidence>
<feature type="domain" description="Histidine kinase/HSP90-like ATPase" evidence="10">
    <location>
        <begin position="223"/>
        <end position="314"/>
    </location>
</feature>
<gene>
    <name evidence="11" type="ORF">ER308_04380</name>
</gene>
<dbReference type="EC" id="2.7.13.3" evidence="2"/>
<evidence type="ECO:0000256" key="8">
    <source>
        <dbReference type="ARBA" id="ARBA00023012"/>
    </source>
</evidence>
<dbReference type="InterPro" id="IPR050482">
    <property type="entry name" value="Sensor_HK_TwoCompSys"/>
</dbReference>
<sequence length="317" mass="33140">MACGADERGQGLVGYPGGPVTVVLMAAIYVVAAAGQRRWAWLAAALFAGGGAVFRAVVEGDPLVSIALNSALFVLVALLGDAVYSRRALRQEVQARLRQVDVEREREAQRRVIDERMRIARELHDVMAHTIATVTVQAGVATDSLDDRSEDTRTALQTIRGSARQAMAELRATVSVLRDGDDPSPLAPAPALADLPALVESAGQDGLRIDLHAAAAGDALPATTELTAYRIVQEAVTNVIRHAGATSAVITVDQRGGQLEIIVDDDGRGSDGTGSVGYGLQGMRERAEAVGGRLHAGPRADGGFRVHAHLPTAGPGS</sequence>
<dbReference type="GO" id="GO:0016020">
    <property type="term" value="C:membrane"/>
    <property type="evidence" value="ECO:0007669"/>
    <property type="project" value="InterPro"/>
</dbReference>
<dbReference type="GO" id="GO:0005524">
    <property type="term" value="F:ATP binding"/>
    <property type="evidence" value="ECO:0007669"/>
    <property type="project" value="UniProtKB-KW"/>
</dbReference>
<dbReference type="PANTHER" id="PTHR24421">
    <property type="entry name" value="NITRATE/NITRITE SENSOR PROTEIN NARX-RELATED"/>
    <property type="match status" value="1"/>
</dbReference>
<evidence type="ECO:0000256" key="9">
    <source>
        <dbReference type="SAM" id="Phobius"/>
    </source>
</evidence>
<dbReference type="PANTHER" id="PTHR24421:SF10">
    <property type="entry name" value="NITRATE_NITRITE SENSOR PROTEIN NARQ"/>
    <property type="match status" value="1"/>
</dbReference>
<dbReference type="EMBL" id="CP036402">
    <property type="protein sequence ID" value="QBI18853.1"/>
    <property type="molecule type" value="Genomic_DNA"/>
</dbReference>
<dbReference type="Proteomes" id="UP000291469">
    <property type="component" value="Chromosome"/>
</dbReference>
<protein>
    <recommendedName>
        <fullName evidence="2">histidine kinase</fullName>
        <ecNumber evidence="2">2.7.13.3</ecNumber>
    </recommendedName>
</protein>
<feature type="transmembrane region" description="Helical" evidence="9">
    <location>
        <begin position="12"/>
        <end position="32"/>
    </location>
</feature>
<dbReference type="OrthoDB" id="227596at2"/>
<keyword evidence="4" id="KW-0808">Transferase</keyword>
<dbReference type="CDD" id="cd16917">
    <property type="entry name" value="HATPase_UhpB-NarQ-NarX-like"/>
    <property type="match status" value="1"/>
</dbReference>
<keyword evidence="12" id="KW-1185">Reference proteome</keyword>
<keyword evidence="7" id="KW-0067">ATP-binding</keyword>
<proteinExistence type="predicted"/>
<evidence type="ECO:0000313" key="12">
    <source>
        <dbReference type="Proteomes" id="UP000291469"/>
    </source>
</evidence>
<evidence type="ECO:0000259" key="10">
    <source>
        <dbReference type="SMART" id="SM00387"/>
    </source>
</evidence>
<dbReference type="Gene3D" id="1.20.5.1930">
    <property type="match status" value="1"/>
</dbReference>
<feature type="transmembrane region" description="Helical" evidence="9">
    <location>
        <begin position="39"/>
        <end position="58"/>
    </location>
</feature>
<keyword evidence="9" id="KW-0472">Membrane</keyword>
<reference evidence="11 12" key="1">
    <citation type="submission" date="2019-01" db="EMBL/GenBank/DDBJ databases">
        <title>Egibacter rhizosphaerae EGI 80759T.</title>
        <authorList>
            <person name="Chen D.-D."/>
            <person name="Tian Y."/>
            <person name="Jiao J.-Y."/>
            <person name="Zhang X.-T."/>
            <person name="Zhang Y.-G."/>
            <person name="Zhang Y."/>
            <person name="Xiao M."/>
            <person name="Shu W.-S."/>
            <person name="Li W.-J."/>
        </authorList>
    </citation>
    <scope>NUCLEOTIDE SEQUENCE [LARGE SCALE GENOMIC DNA]</scope>
    <source>
        <strain evidence="11 12">EGI 80759</strain>
    </source>
</reference>
<keyword evidence="6 11" id="KW-0418">Kinase</keyword>
<dbReference type="GO" id="GO:0000155">
    <property type="term" value="F:phosphorelay sensor kinase activity"/>
    <property type="evidence" value="ECO:0007669"/>
    <property type="project" value="InterPro"/>
</dbReference>
<dbReference type="Pfam" id="PF07730">
    <property type="entry name" value="HisKA_3"/>
    <property type="match status" value="1"/>
</dbReference>
<dbReference type="Pfam" id="PF02518">
    <property type="entry name" value="HATPase_c"/>
    <property type="match status" value="1"/>
</dbReference>
<evidence type="ECO:0000256" key="5">
    <source>
        <dbReference type="ARBA" id="ARBA00022741"/>
    </source>
</evidence>
<dbReference type="InterPro" id="IPR036890">
    <property type="entry name" value="HATPase_C_sf"/>
</dbReference>
<organism evidence="11 12">
    <name type="scientific">Egibacter rhizosphaerae</name>
    <dbReference type="NCBI Taxonomy" id="1670831"/>
    <lineage>
        <taxon>Bacteria</taxon>
        <taxon>Bacillati</taxon>
        <taxon>Actinomycetota</taxon>
        <taxon>Nitriliruptoria</taxon>
        <taxon>Egibacterales</taxon>
        <taxon>Egibacteraceae</taxon>
        <taxon>Egibacter</taxon>
    </lineage>
</organism>
<accession>A0A411YC74</accession>
<evidence type="ECO:0000256" key="4">
    <source>
        <dbReference type="ARBA" id="ARBA00022679"/>
    </source>
</evidence>
<evidence type="ECO:0000256" key="2">
    <source>
        <dbReference type="ARBA" id="ARBA00012438"/>
    </source>
</evidence>
<dbReference type="InterPro" id="IPR011712">
    <property type="entry name" value="Sig_transdc_His_kin_sub3_dim/P"/>
</dbReference>